<feature type="region of interest" description="Disordered" evidence="1">
    <location>
        <begin position="1"/>
        <end position="24"/>
    </location>
</feature>
<keyword evidence="2" id="KW-0812">Transmembrane</keyword>
<keyword evidence="4" id="KW-1185">Reference proteome</keyword>
<keyword evidence="2" id="KW-1133">Transmembrane helix</keyword>
<feature type="transmembrane region" description="Helical" evidence="2">
    <location>
        <begin position="120"/>
        <end position="144"/>
    </location>
</feature>
<feature type="transmembrane region" description="Helical" evidence="2">
    <location>
        <begin position="35"/>
        <end position="57"/>
    </location>
</feature>
<organism evidence="3 4">
    <name type="scientific">Amycolatopsis pretoriensis</name>
    <dbReference type="NCBI Taxonomy" id="218821"/>
    <lineage>
        <taxon>Bacteria</taxon>
        <taxon>Bacillati</taxon>
        <taxon>Actinomycetota</taxon>
        <taxon>Actinomycetes</taxon>
        <taxon>Pseudonocardiales</taxon>
        <taxon>Pseudonocardiaceae</taxon>
        <taxon>Amycolatopsis</taxon>
    </lineage>
</organism>
<accession>A0A1H5RJ49</accession>
<dbReference type="AlphaFoldDB" id="A0A1H5RJ49"/>
<evidence type="ECO:0000313" key="3">
    <source>
        <dbReference type="EMBL" id="SEF37557.1"/>
    </source>
</evidence>
<feature type="transmembrane region" description="Helical" evidence="2">
    <location>
        <begin position="183"/>
        <end position="203"/>
    </location>
</feature>
<name>A0A1H5RJ49_9PSEU</name>
<proteinExistence type="predicted"/>
<dbReference type="EMBL" id="FNUJ01000014">
    <property type="protein sequence ID" value="SEF37557.1"/>
    <property type="molecule type" value="Genomic_DNA"/>
</dbReference>
<evidence type="ECO:0000256" key="1">
    <source>
        <dbReference type="SAM" id="MobiDB-lite"/>
    </source>
</evidence>
<gene>
    <name evidence="3" type="ORF">SAMN05421837_114117</name>
</gene>
<evidence type="ECO:0000313" key="4">
    <source>
        <dbReference type="Proteomes" id="UP000198878"/>
    </source>
</evidence>
<keyword evidence="2" id="KW-0472">Membrane</keyword>
<reference evidence="4" key="1">
    <citation type="submission" date="2016-10" db="EMBL/GenBank/DDBJ databases">
        <authorList>
            <person name="Varghese N."/>
            <person name="Submissions S."/>
        </authorList>
    </citation>
    <scope>NUCLEOTIDE SEQUENCE [LARGE SCALE GENOMIC DNA]</scope>
    <source>
        <strain evidence="4">DSM 44654</strain>
    </source>
</reference>
<sequence length="310" mass="33024">MRAVSGVARRTGLRRPAPEDGAARTKAGASQAVKVIASVAANLALSSALLYFFGLVYTQRFFGYFRVHYTVLDQAAEEVLARGAFGLHLPIGAAAGTGLVLFGLVRLARFLLPARIRARLARFGPPVATIAGLALVGVTVPVVLDPDLFGWYPGLPGLAFAVGVVLAVVGWRRLVPGTHTPAFLVAEWLTTYLLVAFGLFWAVSDYSAQVGVREAFTTAARIPSLPGVTVYSERSLNLEADGVRQVVCGQPEAAYKYRYTGLKLLLQSGGQYVFVTARWRASNGVTFVVPRSAALRLEFAPPGTKPSGAC</sequence>
<evidence type="ECO:0000256" key="2">
    <source>
        <dbReference type="SAM" id="Phobius"/>
    </source>
</evidence>
<dbReference type="Proteomes" id="UP000198878">
    <property type="component" value="Unassembled WGS sequence"/>
</dbReference>
<protein>
    <submittedName>
        <fullName evidence="3">Uncharacterized protein</fullName>
    </submittedName>
</protein>
<feature type="transmembrane region" description="Helical" evidence="2">
    <location>
        <begin position="87"/>
        <end position="108"/>
    </location>
</feature>
<dbReference type="OrthoDB" id="4350047at2"/>
<feature type="transmembrane region" description="Helical" evidence="2">
    <location>
        <begin position="150"/>
        <end position="171"/>
    </location>
</feature>
<dbReference type="STRING" id="218821.SAMN05421837_114117"/>
<dbReference type="RefSeq" id="WP_086678481.1">
    <property type="nucleotide sequence ID" value="NZ_FNUJ01000014.1"/>
</dbReference>